<dbReference type="GO" id="GO:0004672">
    <property type="term" value="F:protein kinase activity"/>
    <property type="evidence" value="ECO:0007669"/>
    <property type="project" value="InterPro"/>
</dbReference>
<dbReference type="GO" id="GO:0005524">
    <property type="term" value="F:ATP binding"/>
    <property type="evidence" value="ECO:0007669"/>
    <property type="project" value="UniProtKB-KW"/>
</dbReference>
<dbReference type="Pfam" id="PF00498">
    <property type="entry name" value="FHA"/>
    <property type="match status" value="1"/>
</dbReference>
<dbReference type="InterPro" id="IPR000253">
    <property type="entry name" value="FHA_dom"/>
</dbReference>
<dbReference type="InterPro" id="IPR000719">
    <property type="entry name" value="Prot_kinase_dom"/>
</dbReference>
<dbReference type="SUPFAM" id="SSF56112">
    <property type="entry name" value="Protein kinase-like (PK-like)"/>
    <property type="match status" value="1"/>
</dbReference>
<dbReference type="InterPro" id="IPR011009">
    <property type="entry name" value="Kinase-like_dom_sf"/>
</dbReference>
<feature type="domain" description="FHA" evidence="4">
    <location>
        <begin position="114"/>
        <end position="178"/>
    </location>
</feature>
<evidence type="ECO:0000259" key="5">
    <source>
        <dbReference type="PROSITE" id="PS50011"/>
    </source>
</evidence>
<reference evidence="6" key="1">
    <citation type="submission" date="2020-04" db="EMBL/GenBank/DDBJ databases">
        <authorList>
            <person name="Neveu A P."/>
        </authorList>
    </citation>
    <scope>NUCLEOTIDE SEQUENCE</scope>
    <source>
        <tissue evidence="6">Whole embryo</tissue>
    </source>
</reference>
<sequence>MSDAKSTLNDSASSNESKTSSDKTSKYTSSGTEDVDKQLMPSPGDSTPLGSGESKSTNNTSSVPTSGTVSSGDTVPTQEVQEETDSSQNPENVWGIILALRPEFVHLDLVESKYVFGRDQKCDYCLDLPSIRRTKYFKNYSKKHFIVWRTIKEDGATDQVFVQDLGGLNGTFVNGEKIPSNDKRPIKVRDRIAMSSSGNDVFLFIDKVAGKEEQFHEDFLRKYIVDQMLGRGACGKVHEVWSKLGAGRFAAKVISKAQLSVYSAQPYIQQRDITEEAEILRKLKHPCIIGVHEVIDTPKDLHIILEYAGGGELFERLAEKGPLTESTAKLYFYQMLAAVTYLHNNDITHRDLKPENILMMSTHEEQCLIKITDFGMSRLVEEQSLMMTLAGTPSYLAPEIVKQLQSPINQGYTKLVDLWSLGVILFVCLVAYPPFSKDRPDTKQTINEQIMNANYSFSTVNWKKISKNAKDLITCLLQLDVTKRFSTSQAMEHTWLDDPAMHKKANELMYPNRTMGEKGISDVSVNTRKVSSDNDYQSGQSSRVTSATSEDELIKEGMLLDQDLTDAIKTGTKRHQPSPFENDDSNEPVASKQVKRL</sequence>
<dbReference type="InterPro" id="IPR008984">
    <property type="entry name" value="SMAD_FHA_dom_sf"/>
</dbReference>
<dbReference type="FunFam" id="1.10.510.10:FF:000571">
    <property type="entry name" value="Maternal embryonic leucine zipper kinase"/>
    <property type="match status" value="1"/>
</dbReference>
<organism evidence="6">
    <name type="scientific">Phallusia mammillata</name>
    <dbReference type="NCBI Taxonomy" id="59560"/>
    <lineage>
        <taxon>Eukaryota</taxon>
        <taxon>Metazoa</taxon>
        <taxon>Chordata</taxon>
        <taxon>Tunicata</taxon>
        <taxon>Ascidiacea</taxon>
        <taxon>Phlebobranchia</taxon>
        <taxon>Ascidiidae</taxon>
        <taxon>Phallusia</taxon>
    </lineage>
</organism>
<dbReference type="SMART" id="SM00240">
    <property type="entry name" value="FHA"/>
    <property type="match status" value="1"/>
</dbReference>
<gene>
    <name evidence="6" type="primary">Mylk4-001</name>
</gene>
<dbReference type="InterPro" id="IPR008271">
    <property type="entry name" value="Ser/Thr_kinase_AS"/>
</dbReference>
<dbReference type="PROSITE" id="PS50011">
    <property type="entry name" value="PROTEIN_KINASE_DOM"/>
    <property type="match status" value="1"/>
</dbReference>
<feature type="compositionally biased region" description="Polar residues" evidence="3">
    <location>
        <begin position="44"/>
        <end position="55"/>
    </location>
</feature>
<dbReference type="EMBL" id="LR788276">
    <property type="protein sequence ID" value="CAB3264138.1"/>
    <property type="molecule type" value="mRNA"/>
</dbReference>
<evidence type="ECO:0000256" key="3">
    <source>
        <dbReference type="SAM" id="MobiDB-lite"/>
    </source>
</evidence>
<keyword evidence="6" id="KW-0418">Kinase</keyword>
<feature type="region of interest" description="Disordered" evidence="3">
    <location>
        <begin position="1"/>
        <end position="89"/>
    </location>
</feature>
<dbReference type="SUPFAM" id="SSF49879">
    <property type="entry name" value="SMAD/FHA domain"/>
    <property type="match status" value="1"/>
</dbReference>
<evidence type="ECO:0000256" key="1">
    <source>
        <dbReference type="ARBA" id="ARBA00022741"/>
    </source>
</evidence>
<dbReference type="Pfam" id="PF00069">
    <property type="entry name" value="Pkinase"/>
    <property type="match status" value="1"/>
</dbReference>
<feature type="region of interest" description="Disordered" evidence="3">
    <location>
        <begin position="528"/>
        <end position="597"/>
    </location>
</feature>
<feature type="compositionally biased region" description="Polar residues" evidence="3">
    <location>
        <begin position="528"/>
        <end position="548"/>
    </location>
</feature>
<protein>
    <submittedName>
        <fullName evidence="6">Myosin light chain kinase A</fullName>
    </submittedName>
</protein>
<keyword evidence="1" id="KW-0547">Nucleotide-binding</keyword>
<dbReference type="CDD" id="cd22666">
    <property type="entry name" value="FHA_CHK2"/>
    <property type="match status" value="1"/>
</dbReference>
<keyword evidence="2" id="KW-0067">ATP-binding</keyword>
<evidence type="ECO:0000256" key="2">
    <source>
        <dbReference type="ARBA" id="ARBA00022840"/>
    </source>
</evidence>
<dbReference type="Gene3D" id="2.60.200.20">
    <property type="match status" value="1"/>
</dbReference>
<feature type="domain" description="Protein kinase" evidence="5">
    <location>
        <begin position="223"/>
        <end position="496"/>
    </location>
</feature>
<dbReference type="Gene3D" id="1.10.510.10">
    <property type="entry name" value="Transferase(Phosphotransferase) domain 1"/>
    <property type="match status" value="1"/>
</dbReference>
<dbReference type="SMART" id="SM00220">
    <property type="entry name" value="S_TKc"/>
    <property type="match status" value="1"/>
</dbReference>
<feature type="compositionally biased region" description="Low complexity" evidence="3">
    <location>
        <begin position="56"/>
        <end position="77"/>
    </location>
</feature>
<proteinExistence type="evidence at transcript level"/>
<dbReference type="PROSITE" id="PS50006">
    <property type="entry name" value="FHA_DOMAIN"/>
    <property type="match status" value="1"/>
</dbReference>
<dbReference type="PROSITE" id="PS00108">
    <property type="entry name" value="PROTEIN_KINASE_ST"/>
    <property type="match status" value="1"/>
</dbReference>
<evidence type="ECO:0000313" key="6">
    <source>
        <dbReference type="EMBL" id="CAB3264138.1"/>
    </source>
</evidence>
<name>A0A6F9DMC1_9ASCI</name>
<evidence type="ECO:0000259" key="4">
    <source>
        <dbReference type="PROSITE" id="PS50006"/>
    </source>
</evidence>
<feature type="compositionally biased region" description="Polar residues" evidence="3">
    <location>
        <begin position="1"/>
        <end position="10"/>
    </location>
</feature>
<dbReference type="PANTHER" id="PTHR24347">
    <property type="entry name" value="SERINE/THREONINE-PROTEIN KINASE"/>
    <property type="match status" value="1"/>
</dbReference>
<keyword evidence="6" id="KW-0808">Transferase</keyword>
<accession>A0A6F9DMC1</accession>
<dbReference type="AlphaFoldDB" id="A0A6F9DMC1"/>